<comment type="function">
    <text evidence="1">Broad specificity carboxypetidase that releases amino acids sequentially from the C-terminus, including neutral, aromatic, polar and basic residues.</text>
</comment>
<dbReference type="AlphaFoldDB" id="A0A5C1QIF1"/>
<dbReference type="OrthoDB" id="9772308at2"/>
<feature type="active site" description="Proton donor/acceptor" evidence="3">
    <location>
        <position position="262"/>
    </location>
</feature>
<dbReference type="PIRSF" id="PIRSF006615">
    <property type="entry name" value="Zn_crbxpep_Taq"/>
    <property type="match status" value="1"/>
</dbReference>
<dbReference type="RefSeq" id="WP_149485011.1">
    <property type="nucleotide sequence ID" value="NZ_CP036150.1"/>
</dbReference>
<keyword evidence="2" id="KW-0862">Zinc</keyword>
<dbReference type="KEGG" id="ock:EXM22_02560"/>
<keyword evidence="1" id="KW-0645">Protease</keyword>
<comment type="catalytic activity">
    <reaction evidence="1">
        <text>Release of a C-terminal amino acid with broad specificity, except for -Pro.</text>
        <dbReference type="EC" id="3.4.17.19"/>
    </reaction>
</comment>
<dbReference type="Gene3D" id="1.10.1370.30">
    <property type="match status" value="1"/>
</dbReference>
<evidence type="ECO:0000256" key="1">
    <source>
        <dbReference type="PIRNR" id="PIRNR006615"/>
    </source>
</evidence>
<feature type="binding site" evidence="2">
    <location>
        <position position="291"/>
    </location>
    <ligand>
        <name>Zn(2+)</name>
        <dbReference type="ChEBI" id="CHEBI:29105"/>
        <note>catalytic</note>
    </ligand>
</feature>
<evidence type="ECO:0000256" key="3">
    <source>
        <dbReference type="PIRSR" id="PIRSR006615-2"/>
    </source>
</evidence>
<dbReference type="EC" id="3.4.17.19" evidence="1"/>
<dbReference type="Proteomes" id="UP000324209">
    <property type="component" value="Chromosome"/>
</dbReference>
<dbReference type="Pfam" id="PF02074">
    <property type="entry name" value="Peptidase_M32"/>
    <property type="match status" value="1"/>
</dbReference>
<accession>A0A5C1QIF1</accession>
<evidence type="ECO:0000256" key="2">
    <source>
        <dbReference type="PIRSR" id="PIRSR006615-1"/>
    </source>
</evidence>
<name>A0A5C1QIF1_9SPIO</name>
<feature type="binding site" evidence="2">
    <location>
        <position position="261"/>
    </location>
    <ligand>
        <name>Zn(2+)</name>
        <dbReference type="ChEBI" id="CHEBI:29105"/>
        <note>catalytic</note>
    </ligand>
</feature>
<dbReference type="GO" id="GO:0046872">
    <property type="term" value="F:metal ion binding"/>
    <property type="evidence" value="ECO:0007669"/>
    <property type="project" value="UniProtKB-KW"/>
</dbReference>
<keyword evidence="1" id="KW-0482">Metalloprotease</keyword>
<comment type="cofactor">
    <cofactor evidence="2">
        <name>Zn(2+)</name>
        <dbReference type="ChEBI" id="CHEBI:29105"/>
    </cofactor>
    <text evidence="2">Binds 1 zinc ion per subunit.</text>
</comment>
<keyword evidence="1" id="KW-0378">Hydrolase</keyword>
<organism evidence="4 5">
    <name type="scientific">Oceanispirochaeta crateris</name>
    <dbReference type="NCBI Taxonomy" id="2518645"/>
    <lineage>
        <taxon>Bacteria</taxon>
        <taxon>Pseudomonadati</taxon>
        <taxon>Spirochaetota</taxon>
        <taxon>Spirochaetia</taxon>
        <taxon>Spirochaetales</taxon>
        <taxon>Spirochaetaceae</taxon>
        <taxon>Oceanispirochaeta</taxon>
    </lineage>
</organism>
<comment type="similarity">
    <text evidence="1">Belongs to the peptidase M32 family.</text>
</comment>
<gene>
    <name evidence="4" type="ORF">EXM22_02560</name>
</gene>
<dbReference type="GO" id="GO:0006508">
    <property type="term" value="P:proteolysis"/>
    <property type="evidence" value="ECO:0007669"/>
    <property type="project" value="UniProtKB-UniRule"/>
</dbReference>
<dbReference type="EMBL" id="CP036150">
    <property type="protein sequence ID" value="QEN06929.1"/>
    <property type="molecule type" value="Genomic_DNA"/>
</dbReference>
<dbReference type="InterPro" id="IPR001333">
    <property type="entry name" value="Peptidase_M32_Taq"/>
</dbReference>
<dbReference type="SUPFAM" id="SSF55486">
    <property type="entry name" value="Metalloproteases ('zincins'), catalytic domain"/>
    <property type="match status" value="1"/>
</dbReference>
<dbReference type="GO" id="GO:0004181">
    <property type="term" value="F:metallocarboxypeptidase activity"/>
    <property type="evidence" value="ECO:0007669"/>
    <property type="project" value="UniProtKB-UniRule"/>
</dbReference>
<sequence length="494" mass="57708">MKSDSVILEIRKKEQTIKDLEHILALLSWDQETGMPGAAASGRARQMGLIQDQLTEHLRDERWPHWLEVLQSIQNIEVQRWGQLLQRRYREYQLLPPDFMTRFVESSSMARDSWLKSREADDFGLFAPDLKQLVFLLKERCECLGYEDEPYDALLDLYEPGMKASVLEKLFDQLQKELSSLIDKAIRPFEHTDCFSGNRIPIDIQKKISLRVLQDMGYDFKAGRLDYSVHPFTSTLGAYDIRVTTAFDENDFFNGLFSTIHEGGHGLYEQNLPPQWHGTVVSEACSLGFHESQSRLWENIIGRSRPFCLYLKNLINQEMPDLDVHEDRMFHQMNKVERSLIRVDADEMTYNLHIILRFRLERALINGEIQVENLPELWNQELFNLLGLKNESDRLGVLQDIHWSCGDMGYFPTYTLGNMFSAQIWKQVKHDIHDVDQLIEKGQFQEIQCWLKDHVHSRAALLTSTEMMHELSGSDPDTSFFIDYLKDKQRQLNG</sequence>
<reference evidence="4 5" key="1">
    <citation type="submission" date="2019-02" db="EMBL/GenBank/DDBJ databases">
        <title>Complete Genome Sequence and Methylome Analysis of free living Spirochaetas.</title>
        <authorList>
            <person name="Fomenkov A."/>
            <person name="Dubinina G."/>
            <person name="Leshcheva N."/>
            <person name="Mikheeva N."/>
            <person name="Grabovich M."/>
            <person name="Vincze T."/>
            <person name="Roberts R.J."/>
        </authorList>
    </citation>
    <scope>NUCLEOTIDE SEQUENCE [LARGE SCALE GENOMIC DNA]</scope>
    <source>
        <strain evidence="4 5">K2</strain>
    </source>
</reference>
<dbReference type="PANTHER" id="PTHR34217">
    <property type="entry name" value="METAL-DEPENDENT CARBOXYPEPTIDASE"/>
    <property type="match status" value="1"/>
</dbReference>
<evidence type="ECO:0000313" key="4">
    <source>
        <dbReference type="EMBL" id="QEN06929.1"/>
    </source>
</evidence>
<keyword evidence="1 4" id="KW-0121">Carboxypeptidase</keyword>
<keyword evidence="5" id="KW-1185">Reference proteome</keyword>
<dbReference type="PANTHER" id="PTHR34217:SF1">
    <property type="entry name" value="CARBOXYPEPTIDASE 1"/>
    <property type="match status" value="1"/>
</dbReference>
<feature type="binding site" evidence="2">
    <location>
        <position position="265"/>
    </location>
    <ligand>
        <name>Zn(2+)</name>
        <dbReference type="ChEBI" id="CHEBI:29105"/>
        <note>catalytic</note>
    </ligand>
</feature>
<dbReference type="PRINTS" id="PR00998">
    <property type="entry name" value="CRBOXYPTASET"/>
</dbReference>
<keyword evidence="1 2" id="KW-0479">Metal-binding</keyword>
<dbReference type="PROSITE" id="PS52034">
    <property type="entry name" value="PEPTIDASE_M32"/>
    <property type="match status" value="1"/>
</dbReference>
<protein>
    <recommendedName>
        <fullName evidence="1">Metal-dependent carboxypeptidase</fullName>
        <ecNumber evidence="1">3.4.17.19</ecNumber>
    </recommendedName>
</protein>
<dbReference type="CDD" id="cd06460">
    <property type="entry name" value="M32_Taq"/>
    <property type="match status" value="1"/>
</dbReference>
<evidence type="ECO:0000313" key="5">
    <source>
        <dbReference type="Proteomes" id="UP000324209"/>
    </source>
</evidence>
<proteinExistence type="inferred from homology"/>